<keyword evidence="3" id="KW-0808">Transferase</keyword>
<evidence type="ECO:0000256" key="1">
    <source>
        <dbReference type="ARBA" id="ARBA00004123"/>
    </source>
</evidence>
<dbReference type="InterPro" id="IPR023313">
    <property type="entry name" value="UBQ-conjugating_AS"/>
</dbReference>
<dbReference type="RefSeq" id="XP_013255264.1">
    <property type="nucleotide sequence ID" value="XM_013399810.1"/>
</dbReference>
<dbReference type="GO" id="GO:0000792">
    <property type="term" value="C:heterochromatin"/>
    <property type="evidence" value="ECO:0007669"/>
    <property type="project" value="EnsemblFungi"/>
</dbReference>
<dbReference type="HOGENOM" id="CLU_030988_12_0_1"/>
<dbReference type="SUPFAM" id="SSF54495">
    <property type="entry name" value="UBC-like"/>
    <property type="match status" value="1"/>
</dbReference>
<feature type="domain" description="UBC core" evidence="17">
    <location>
        <begin position="3"/>
        <end position="156"/>
    </location>
</feature>
<evidence type="ECO:0000256" key="2">
    <source>
        <dbReference type="ARBA" id="ARBA00004718"/>
    </source>
</evidence>
<keyword evidence="19" id="KW-1185">Reference proteome</keyword>
<dbReference type="Proteomes" id="UP000027920">
    <property type="component" value="Unassembled WGS sequence"/>
</dbReference>
<keyword evidence="7" id="KW-0539">Nucleus</keyword>
<dbReference type="InterPro" id="IPR000608">
    <property type="entry name" value="UBC"/>
</dbReference>
<comment type="subcellular location">
    <subcellularLocation>
        <location evidence="1">Nucleus</location>
    </subcellularLocation>
</comment>
<dbReference type="OrthoDB" id="6600758at2759"/>
<evidence type="ECO:0000256" key="5">
    <source>
        <dbReference type="ARBA" id="ARBA00022786"/>
    </source>
</evidence>
<protein>
    <recommendedName>
        <fullName evidence="8">SUMO-conjugating enzyme UBC9</fullName>
    </recommendedName>
    <alternativeName>
        <fullName evidence="11">E2 ubiquitin-conjugating enzyme 2</fullName>
    </alternativeName>
    <alternativeName>
        <fullName evidence="13">Ubiquitin carrier protein 9</fullName>
    </alternativeName>
    <alternativeName>
        <fullName evidence="12">Ubiquitin carrier protein UBC2</fullName>
    </alternativeName>
    <alternativeName>
        <fullName evidence="9">Ubiquitin-conjugating enzyme E2 2</fullName>
    </alternativeName>
    <alternativeName>
        <fullName evidence="14">Ubiquitin-conjugating enzyme E2-18 kDa</fullName>
    </alternativeName>
    <alternativeName>
        <fullName evidence="10">Ubiquitin-protein ligase UBC2</fullName>
    </alternativeName>
</protein>
<feature type="active site" description="Glycyl thioester intermediate" evidence="15">
    <location>
        <position position="92"/>
    </location>
</feature>
<dbReference type="GeneID" id="25285991"/>
<evidence type="ECO:0000259" key="17">
    <source>
        <dbReference type="PROSITE" id="PS50127"/>
    </source>
</evidence>
<dbReference type="Gene3D" id="3.10.110.10">
    <property type="entry name" value="Ubiquitin Conjugating Enzyme"/>
    <property type="match status" value="1"/>
</dbReference>
<evidence type="ECO:0000256" key="10">
    <source>
        <dbReference type="ARBA" id="ARBA00041569"/>
    </source>
</evidence>
<evidence type="ECO:0000256" key="15">
    <source>
        <dbReference type="PROSITE-ProRule" id="PRU10133"/>
    </source>
</evidence>
<dbReference type="GO" id="GO:0106068">
    <property type="term" value="C:SUMO ligase complex"/>
    <property type="evidence" value="ECO:0007669"/>
    <property type="project" value="EnsemblFungi"/>
</dbReference>
<sequence length="157" mass="17941">MSLCLNRLQEERKQWRRDHPFGFFAKPNRGANGVVDLKSWEVGIPGREKTIWEGGHFKLTLTFPDEYPTKPPKCRFVPPLFHPNVYPSGTVCLSILNEEEGWKPAITIKQILLGIQDLLNDPNPESPAQADAYNLFKKDRAAYDRKIKSIVKENPAP</sequence>
<evidence type="ECO:0000256" key="7">
    <source>
        <dbReference type="ARBA" id="ARBA00023242"/>
    </source>
</evidence>
<dbReference type="GO" id="GO:0006281">
    <property type="term" value="P:DNA repair"/>
    <property type="evidence" value="ECO:0007669"/>
    <property type="project" value="EnsemblFungi"/>
</dbReference>
<dbReference type="PROSITE" id="PS50127">
    <property type="entry name" value="UBC_2"/>
    <property type="match status" value="1"/>
</dbReference>
<evidence type="ECO:0000256" key="4">
    <source>
        <dbReference type="ARBA" id="ARBA00022741"/>
    </source>
</evidence>
<evidence type="ECO:0000256" key="8">
    <source>
        <dbReference type="ARBA" id="ARBA00039165"/>
    </source>
</evidence>
<dbReference type="CDD" id="cd23798">
    <property type="entry name" value="UBCc_UBE2I"/>
    <property type="match status" value="1"/>
</dbReference>
<dbReference type="Pfam" id="PF00179">
    <property type="entry name" value="UQ_con"/>
    <property type="match status" value="1"/>
</dbReference>
<evidence type="ECO:0000256" key="9">
    <source>
        <dbReference type="ARBA" id="ARBA00039884"/>
    </source>
</evidence>
<keyword evidence="5 16" id="KW-0833">Ubl conjugation pathway</keyword>
<gene>
    <name evidence="18" type="ORF">A1O9_11091</name>
</gene>
<evidence type="ECO:0000256" key="13">
    <source>
        <dbReference type="ARBA" id="ARBA00044296"/>
    </source>
</evidence>
<evidence type="ECO:0000313" key="19">
    <source>
        <dbReference type="Proteomes" id="UP000027920"/>
    </source>
</evidence>
<evidence type="ECO:0000313" key="18">
    <source>
        <dbReference type="EMBL" id="KEF52674.1"/>
    </source>
</evidence>
<dbReference type="FunFam" id="3.10.110.10:FF:000035">
    <property type="entry name" value="SUMO-conjugating enzyme ubc9"/>
    <property type="match status" value="1"/>
</dbReference>
<organism evidence="18 19">
    <name type="scientific">Exophiala aquamarina CBS 119918</name>
    <dbReference type="NCBI Taxonomy" id="1182545"/>
    <lineage>
        <taxon>Eukaryota</taxon>
        <taxon>Fungi</taxon>
        <taxon>Dikarya</taxon>
        <taxon>Ascomycota</taxon>
        <taxon>Pezizomycotina</taxon>
        <taxon>Eurotiomycetes</taxon>
        <taxon>Chaetothyriomycetidae</taxon>
        <taxon>Chaetothyriales</taxon>
        <taxon>Herpotrichiellaceae</taxon>
        <taxon>Exophiala</taxon>
    </lineage>
</organism>
<evidence type="ECO:0000256" key="16">
    <source>
        <dbReference type="RuleBase" id="RU362109"/>
    </source>
</evidence>
<comment type="caution">
    <text evidence="18">The sequence shown here is derived from an EMBL/GenBank/DDBJ whole genome shotgun (WGS) entry which is preliminary data.</text>
</comment>
<dbReference type="EMBL" id="AMGV01000016">
    <property type="protein sequence ID" value="KEF52674.1"/>
    <property type="molecule type" value="Genomic_DNA"/>
</dbReference>
<evidence type="ECO:0000256" key="14">
    <source>
        <dbReference type="ARBA" id="ARBA00081544"/>
    </source>
</evidence>
<accession>A0A072NXR3</accession>
<keyword evidence="6 16" id="KW-0067">ATP-binding</keyword>
<dbReference type="GO" id="GO:0005524">
    <property type="term" value="F:ATP binding"/>
    <property type="evidence" value="ECO:0007669"/>
    <property type="project" value="UniProtKB-UniRule"/>
</dbReference>
<comment type="similarity">
    <text evidence="16">Belongs to the ubiquitin-conjugating enzyme family.</text>
</comment>
<comment type="pathway">
    <text evidence="2">Protein modification; protein sumoylation.</text>
</comment>
<dbReference type="GO" id="GO:0005634">
    <property type="term" value="C:nucleus"/>
    <property type="evidence" value="ECO:0007669"/>
    <property type="project" value="UniProtKB-SubCell"/>
</dbReference>
<dbReference type="InterPro" id="IPR050113">
    <property type="entry name" value="Ub_conjugating_enzyme"/>
</dbReference>
<reference evidence="18 19" key="1">
    <citation type="submission" date="2013-03" db="EMBL/GenBank/DDBJ databases">
        <title>The Genome Sequence of Exophiala aquamarina CBS 119918.</title>
        <authorList>
            <consortium name="The Broad Institute Genomics Platform"/>
            <person name="Cuomo C."/>
            <person name="de Hoog S."/>
            <person name="Gorbushina A."/>
            <person name="Walker B."/>
            <person name="Young S.K."/>
            <person name="Zeng Q."/>
            <person name="Gargeya S."/>
            <person name="Fitzgerald M."/>
            <person name="Haas B."/>
            <person name="Abouelleil A."/>
            <person name="Allen A.W."/>
            <person name="Alvarado L."/>
            <person name="Arachchi H.M."/>
            <person name="Berlin A.M."/>
            <person name="Chapman S.B."/>
            <person name="Gainer-Dewar J."/>
            <person name="Goldberg J."/>
            <person name="Griggs A."/>
            <person name="Gujja S."/>
            <person name="Hansen M."/>
            <person name="Howarth C."/>
            <person name="Imamovic A."/>
            <person name="Ireland A."/>
            <person name="Larimer J."/>
            <person name="McCowan C."/>
            <person name="Murphy C."/>
            <person name="Pearson M."/>
            <person name="Poon T.W."/>
            <person name="Priest M."/>
            <person name="Roberts A."/>
            <person name="Saif S."/>
            <person name="Shea T."/>
            <person name="Sisk P."/>
            <person name="Sykes S."/>
            <person name="Wortman J."/>
            <person name="Nusbaum C."/>
            <person name="Birren B."/>
        </authorList>
    </citation>
    <scope>NUCLEOTIDE SEQUENCE [LARGE SCALE GENOMIC DNA]</scope>
    <source>
        <strain evidence="18 19">CBS 119918</strain>
    </source>
</reference>
<keyword evidence="4 16" id="KW-0547">Nucleotide-binding</keyword>
<dbReference type="GO" id="GO:0016925">
    <property type="term" value="P:protein sumoylation"/>
    <property type="evidence" value="ECO:0007669"/>
    <property type="project" value="EnsemblFungi"/>
</dbReference>
<dbReference type="VEuPathDB" id="FungiDB:A1O9_11091"/>
<evidence type="ECO:0000256" key="3">
    <source>
        <dbReference type="ARBA" id="ARBA00022679"/>
    </source>
</evidence>
<evidence type="ECO:0000256" key="6">
    <source>
        <dbReference type="ARBA" id="ARBA00022840"/>
    </source>
</evidence>
<dbReference type="STRING" id="1182545.A0A072NXR3"/>
<dbReference type="PANTHER" id="PTHR24067">
    <property type="entry name" value="UBIQUITIN-CONJUGATING ENZYME E2"/>
    <property type="match status" value="1"/>
</dbReference>
<proteinExistence type="inferred from homology"/>
<evidence type="ECO:0000256" key="11">
    <source>
        <dbReference type="ARBA" id="ARBA00042179"/>
    </source>
</evidence>
<name>A0A072NXR3_9EURO</name>
<dbReference type="SMART" id="SM00212">
    <property type="entry name" value="UBCc"/>
    <property type="match status" value="1"/>
</dbReference>
<evidence type="ECO:0000256" key="12">
    <source>
        <dbReference type="ARBA" id="ARBA00042190"/>
    </source>
</evidence>
<dbReference type="AlphaFoldDB" id="A0A072NXR3"/>
<dbReference type="GO" id="GO:0061656">
    <property type="term" value="F:SUMO conjugating enzyme activity"/>
    <property type="evidence" value="ECO:0007669"/>
    <property type="project" value="EnsemblFungi"/>
</dbReference>
<dbReference type="InterPro" id="IPR016135">
    <property type="entry name" value="UBQ-conjugating_enzyme/RWD"/>
</dbReference>
<dbReference type="PROSITE" id="PS00183">
    <property type="entry name" value="UBC_1"/>
    <property type="match status" value="1"/>
</dbReference>